<dbReference type="Proteomes" id="UP000516437">
    <property type="component" value="Chromosome 3"/>
</dbReference>
<comment type="caution">
    <text evidence="6">The sequence shown here is derived from an EMBL/GenBank/DDBJ whole genome shotgun (WGS) entry which is preliminary data.</text>
</comment>
<dbReference type="SUPFAM" id="SSF54631">
    <property type="entry name" value="CBS-domain pair"/>
    <property type="match status" value="2"/>
</dbReference>
<evidence type="ECO:0000256" key="2">
    <source>
        <dbReference type="ARBA" id="ARBA00023122"/>
    </source>
</evidence>
<protein>
    <submittedName>
        <fullName evidence="6">SNF1-related protein kinase regulatory subunit gamma-like PV42a</fullName>
    </submittedName>
</protein>
<reference evidence="6 7" key="1">
    <citation type="journal article" date="2019" name="Plant Biotechnol. J.">
        <title>The red bayberry genome and genetic basis of sex determination.</title>
        <authorList>
            <person name="Jia H.M."/>
            <person name="Jia H.J."/>
            <person name="Cai Q.L."/>
            <person name="Wang Y."/>
            <person name="Zhao H.B."/>
            <person name="Yang W.F."/>
            <person name="Wang G.Y."/>
            <person name="Li Y.H."/>
            <person name="Zhan D.L."/>
            <person name="Shen Y.T."/>
            <person name="Niu Q.F."/>
            <person name="Chang L."/>
            <person name="Qiu J."/>
            <person name="Zhao L."/>
            <person name="Xie H.B."/>
            <person name="Fu W.Y."/>
            <person name="Jin J."/>
            <person name="Li X.W."/>
            <person name="Jiao Y."/>
            <person name="Zhou C.C."/>
            <person name="Tu T."/>
            <person name="Chai C.Y."/>
            <person name="Gao J.L."/>
            <person name="Fan L.J."/>
            <person name="van de Weg E."/>
            <person name="Wang J.Y."/>
            <person name="Gao Z.S."/>
        </authorList>
    </citation>
    <scope>NUCLEOTIDE SEQUENCE [LARGE SCALE GENOMIC DNA]</scope>
    <source>
        <tissue evidence="6">Leaves</tissue>
    </source>
</reference>
<accession>A0A6A1W0G6</accession>
<feature type="region of interest" description="Disordered" evidence="4">
    <location>
        <begin position="1"/>
        <end position="24"/>
    </location>
</feature>
<evidence type="ECO:0000259" key="5">
    <source>
        <dbReference type="PROSITE" id="PS51371"/>
    </source>
</evidence>
<dbReference type="Pfam" id="PF00571">
    <property type="entry name" value="CBS"/>
    <property type="match status" value="1"/>
</dbReference>
<dbReference type="Gene3D" id="3.10.580.10">
    <property type="entry name" value="CBS-domain"/>
    <property type="match status" value="2"/>
</dbReference>
<dbReference type="AlphaFoldDB" id="A0A6A1W0G6"/>
<proteinExistence type="predicted"/>
<evidence type="ECO:0000313" key="6">
    <source>
        <dbReference type="EMBL" id="KAB1218712.1"/>
    </source>
</evidence>
<dbReference type="SMART" id="SM00116">
    <property type="entry name" value="CBS"/>
    <property type="match status" value="2"/>
</dbReference>
<dbReference type="GO" id="GO:0005737">
    <property type="term" value="C:cytoplasm"/>
    <property type="evidence" value="ECO:0007669"/>
    <property type="project" value="TreeGrafter"/>
</dbReference>
<dbReference type="PROSITE" id="PS51371">
    <property type="entry name" value="CBS"/>
    <property type="match status" value="1"/>
</dbReference>
<feature type="domain" description="CBS" evidence="5">
    <location>
        <begin position="312"/>
        <end position="371"/>
    </location>
</feature>
<keyword evidence="7" id="KW-1185">Reference proteome</keyword>
<feature type="compositionally biased region" description="Basic and acidic residues" evidence="4">
    <location>
        <begin position="13"/>
        <end position="24"/>
    </location>
</feature>
<dbReference type="GO" id="GO:0005634">
    <property type="term" value="C:nucleus"/>
    <property type="evidence" value="ECO:0007669"/>
    <property type="project" value="TreeGrafter"/>
</dbReference>
<gene>
    <name evidence="6" type="ORF">CJ030_MR3G026592</name>
</gene>
<keyword evidence="1" id="KW-0677">Repeat</keyword>
<dbReference type="InterPro" id="IPR000644">
    <property type="entry name" value="CBS_dom"/>
</dbReference>
<evidence type="ECO:0000256" key="1">
    <source>
        <dbReference type="ARBA" id="ARBA00022737"/>
    </source>
</evidence>
<dbReference type="PANTHER" id="PTHR13780:SF101">
    <property type="entry name" value="SNF1-RELATED PROTEIN KINASE REGULATORY SUBUNIT GAMMA-LIKE PV42A"/>
    <property type="match status" value="1"/>
</dbReference>
<evidence type="ECO:0000256" key="3">
    <source>
        <dbReference type="PROSITE-ProRule" id="PRU00703"/>
    </source>
</evidence>
<dbReference type="InterPro" id="IPR046342">
    <property type="entry name" value="CBS_dom_sf"/>
</dbReference>
<evidence type="ECO:0000313" key="7">
    <source>
        <dbReference type="Proteomes" id="UP000516437"/>
    </source>
</evidence>
<dbReference type="PANTHER" id="PTHR13780">
    <property type="entry name" value="AMP-ACTIVATED PROTEIN KINASE, GAMMA REGULATORY SUBUNIT"/>
    <property type="match status" value="1"/>
</dbReference>
<organism evidence="6 7">
    <name type="scientific">Morella rubra</name>
    <name type="common">Chinese bayberry</name>
    <dbReference type="NCBI Taxonomy" id="262757"/>
    <lineage>
        <taxon>Eukaryota</taxon>
        <taxon>Viridiplantae</taxon>
        <taxon>Streptophyta</taxon>
        <taxon>Embryophyta</taxon>
        <taxon>Tracheophyta</taxon>
        <taxon>Spermatophyta</taxon>
        <taxon>Magnoliopsida</taxon>
        <taxon>eudicotyledons</taxon>
        <taxon>Gunneridae</taxon>
        <taxon>Pentapetalae</taxon>
        <taxon>rosids</taxon>
        <taxon>fabids</taxon>
        <taxon>Fagales</taxon>
        <taxon>Myricaceae</taxon>
        <taxon>Morella</taxon>
    </lineage>
</organism>
<name>A0A6A1W0G6_9ROSI</name>
<keyword evidence="2 3" id="KW-0129">CBS domain</keyword>
<dbReference type="EMBL" id="RXIC02000021">
    <property type="protein sequence ID" value="KAB1218712.1"/>
    <property type="molecule type" value="Genomic_DNA"/>
</dbReference>
<dbReference type="OrthoDB" id="449052at2759"/>
<evidence type="ECO:0000256" key="4">
    <source>
        <dbReference type="SAM" id="MobiDB-lite"/>
    </source>
</evidence>
<sequence>MQQTEELNGNAKHSTEKQRLRDKHVSDLMVGSRRLVEVPYTASLAHTMNTLVANKVVAVPVAAPPGHWIGAGGSMIMESDKQTGAVRKHYIGMVTMLDILAHIAGDDQMDGHGDVYDLDQKMAVPVSSIIGHCLESLSLWTLNPMTSILDCMEVFSKGIHRALVPLEGHMENISGVELVESASSYRMLTQMDLLRFLKDHGPRIEEIISQTVRELGAVNENVFAISDRTKVIEAIRCMRAALLNAVPIVKASNASEEDHSQLINGRGRKLIGTFSATDLRGCLLATLQSWLPLTALDFTESVSKSPLYAASDSPRELVTCLPESSLAEAIDKAVSKHVHRVWVVDQQGLLVGLVSLSDMIRVIRHALVLDR</sequence>
<dbReference type="InterPro" id="IPR050511">
    <property type="entry name" value="AMPK_gamma/SDS23_families"/>
</dbReference>